<evidence type="ECO:0000313" key="2">
    <source>
        <dbReference type="Proteomes" id="UP000002035"/>
    </source>
</evidence>
<evidence type="ECO:0000313" key="1">
    <source>
        <dbReference type="EMBL" id="EEQ28986.1"/>
    </source>
</evidence>
<dbReference type="AlphaFoldDB" id="C5FI06"/>
<dbReference type="HOGENOM" id="CLU_1992101_0_0_1"/>
<keyword evidence="2" id="KW-1185">Reference proteome</keyword>
<dbReference type="VEuPathDB" id="FungiDB:MCYG_01805"/>
<sequence>MVIKILLTGSTQGWMVEDTGVGALMNEVYVPQLQSYLSLWLIILLMYRVQSCIPSAKFFRQVEVTILLQEQWINAASAHPKWRLKPAMVDPRCNFIEVRSLFTEAQKRALLWMLTVIQQYNHKKV</sequence>
<reference evidence="2" key="1">
    <citation type="journal article" date="2012" name="MBio">
        <title>Comparative genome analysis of Trichophyton rubrum and related dermatophytes reveals candidate genes involved in infection.</title>
        <authorList>
            <person name="Martinez D.A."/>
            <person name="Oliver B.G."/>
            <person name="Graeser Y."/>
            <person name="Goldberg J.M."/>
            <person name="Li W."/>
            <person name="Martinez-Rossi N.M."/>
            <person name="Monod M."/>
            <person name="Shelest E."/>
            <person name="Barton R.C."/>
            <person name="Birch E."/>
            <person name="Brakhage A.A."/>
            <person name="Chen Z."/>
            <person name="Gurr S.J."/>
            <person name="Heiman D."/>
            <person name="Heitman J."/>
            <person name="Kosti I."/>
            <person name="Rossi A."/>
            <person name="Saif S."/>
            <person name="Samalova M."/>
            <person name="Saunders C.W."/>
            <person name="Shea T."/>
            <person name="Summerbell R.C."/>
            <person name="Xu J."/>
            <person name="Young S."/>
            <person name="Zeng Q."/>
            <person name="Birren B.W."/>
            <person name="Cuomo C.A."/>
            <person name="White T.C."/>
        </authorList>
    </citation>
    <scope>NUCLEOTIDE SEQUENCE [LARGE SCALE GENOMIC DNA]</scope>
    <source>
        <strain evidence="2">ATCC MYA-4605 / CBS 113480</strain>
    </source>
</reference>
<dbReference type="EMBL" id="DS995702">
    <property type="protein sequence ID" value="EEQ28986.1"/>
    <property type="molecule type" value="Genomic_DNA"/>
</dbReference>
<gene>
    <name evidence="1" type="ORF">MCYG_01805</name>
</gene>
<dbReference type="Proteomes" id="UP000002035">
    <property type="component" value="Unassembled WGS sequence"/>
</dbReference>
<protein>
    <submittedName>
        <fullName evidence="1">Uncharacterized protein</fullName>
    </submittedName>
</protein>
<dbReference type="RefSeq" id="XP_002848871.1">
    <property type="nucleotide sequence ID" value="XM_002848825.1"/>
</dbReference>
<organism evidence="1 2">
    <name type="scientific">Arthroderma otae (strain ATCC MYA-4605 / CBS 113480)</name>
    <name type="common">Microsporum canis</name>
    <dbReference type="NCBI Taxonomy" id="554155"/>
    <lineage>
        <taxon>Eukaryota</taxon>
        <taxon>Fungi</taxon>
        <taxon>Dikarya</taxon>
        <taxon>Ascomycota</taxon>
        <taxon>Pezizomycotina</taxon>
        <taxon>Eurotiomycetes</taxon>
        <taxon>Eurotiomycetidae</taxon>
        <taxon>Onygenales</taxon>
        <taxon>Arthrodermataceae</taxon>
        <taxon>Microsporum</taxon>
    </lineage>
</organism>
<name>C5FI06_ARTOC</name>
<dbReference type="GeneID" id="9223128"/>
<proteinExistence type="predicted"/>
<accession>C5FI06</accession>